<keyword evidence="3" id="KW-0862">Zinc</keyword>
<dbReference type="InterPro" id="IPR029228">
    <property type="entry name" value="Alkyl_sulf_dimr"/>
</dbReference>
<dbReference type="Gene3D" id="3.60.15.30">
    <property type="entry name" value="Metallo-beta-lactamase domain"/>
    <property type="match status" value="1"/>
</dbReference>
<dbReference type="AlphaFoldDB" id="A0A1Y5RXM5"/>
<dbReference type="PANTHER" id="PTHR43223:SF1">
    <property type="entry name" value="ALKYL_ARYL-SULFATASE BDS1"/>
    <property type="match status" value="1"/>
</dbReference>
<dbReference type="OrthoDB" id="7253658at2"/>
<dbReference type="Proteomes" id="UP000193077">
    <property type="component" value="Unassembled WGS sequence"/>
</dbReference>
<dbReference type="GO" id="GO:0018909">
    <property type="term" value="P:dodecyl sulfate metabolic process"/>
    <property type="evidence" value="ECO:0007669"/>
    <property type="project" value="InterPro"/>
</dbReference>
<dbReference type="CDD" id="cd07710">
    <property type="entry name" value="arylsulfatase_Sdsa1-like_MBL-fold"/>
    <property type="match status" value="1"/>
</dbReference>
<dbReference type="PANTHER" id="PTHR43223">
    <property type="entry name" value="ALKYL/ARYL-SULFATASE"/>
    <property type="match status" value="1"/>
</dbReference>
<protein>
    <submittedName>
        <fullName evidence="6">Metallo-beta-lactamase superfamily protein</fullName>
    </submittedName>
</protein>
<dbReference type="Gene3D" id="1.25.40.880">
    <property type="entry name" value="Alkyl sulfatase, dimerisation domain"/>
    <property type="match status" value="1"/>
</dbReference>
<dbReference type="SUPFAM" id="SSF56281">
    <property type="entry name" value="Metallo-hydrolase/oxidoreductase"/>
    <property type="match status" value="1"/>
</dbReference>
<dbReference type="SUPFAM" id="SSF55718">
    <property type="entry name" value="SCP-like"/>
    <property type="match status" value="1"/>
</dbReference>
<dbReference type="Pfam" id="PF00753">
    <property type="entry name" value="Lactamase_B"/>
    <property type="match status" value="1"/>
</dbReference>
<keyword evidence="7" id="KW-1185">Reference proteome</keyword>
<sequence>MHDLSALEERLLASTEAANSSVATRLPLNDLADFDAAQRGKIADLPFGGVMNAHRSKAWDMAQYDFLREECPVTVNPSLWRMAQLNAIGGLFEVTRGVWQARGFDYANMTIIQGDTGWILVDPLMTAETSASALQVVNDTLGARDVSAVIITHTHPDHFGGLRGVVDAAAPPPIYAPEGFMDYAASEGVLGGNHTSRRAIYQFGLTLGEGAEGTVDGGIGKTVGKGSRTFVPPTEFVGETGAERIIDGVRFVFAMASGTEAPAEFTFLLPDHRVMCMAEVCTQTQHNILTPRGAQVRDALLWARCIDEAATLFADQADVLINCHNWPVWGQDNLRAYLAEQRDIYKYIHDQTLRLANLGHTPNEIAEKIAEPDWLSTKFHARGYYGTLKFNARAVYQYYYGFFDGNPVNIDPLAPTALGTRLTEALGGPDRVMELAQKAIEDDDLQWAATLLSGLAFAKEGGARAKRLLALVYRHQGFRDESGIMRNIYLMGAKELEEGVTPVPAAGGRNADLAATLSAKDWFDAYALRLNADKARDVNLVLNFNVDGQDLCVTVLRQVEFARMNVLHPNPDAEITVSLPLLEGLANGDLSFEDAQSKGALIKGNSEALKHWLALHDTFDLWFDIVTP</sequence>
<dbReference type="Gene3D" id="3.30.1050.10">
    <property type="entry name" value="SCP2 sterol-binding domain"/>
    <property type="match status" value="1"/>
</dbReference>
<keyword evidence="2" id="KW-0378">Hydrolase</keyword>
<dbReference type="InterPro" id="IPR044097">
    <property type="entry name" value="Bds1/SdsA1_MBL-fold"/>
</dbReference>
<reference evidence="6 7" key="1">
    <citation type="submission" date="2017-03" db="EMBL/GenBank/DDBJ databases">
        <authorList>
            <person name="Afonso C.L."/>
            <person name="Miller P.J."/>
            <person name="Scott M.A."/>
            <person name="Spackman E."/>
            <person name="Goraichik I."/>
            <person name="Dimitrov K.M."/>
            <person name="Suarez D.L."/>
            <person name="Swayne D.E."/>
        </authorList>
    </citation>
    <scope>NUCLEOTIDE SEQUENCE [LARGE SCALE GENOMIC DNA]</scope>
    <source>
        <strain evidence="6 7">CECT 7639</strain>
    </source>
</reference>
<dbReference type="InterPro" id="IPR036527">
    <property type="entry name" value="SCP2_sterol-bd_dom_sf"/>
</dbReference>
<dbReference type="Pfam" id="PF14863">
    <property type="entry name" value="Alkyl_sulf_dimr"/>
    <property type="match status" value="1"/>
</dbReference>
<dbReference type="InterPro" id="IPR052195">
    <property type="entry name" value="Bact_Alkyl/Aryl-Sulfatase"/>
</dbReference>
<dbReference type="GO" id="GO:0018741">
    <property type="term" value="F:linear primary-alkylsulfatase activity"/>
    <property type="evidence" value="ECO:0007669"/>
    <property type="project" value="InterPro"/>
</dbReference>
<dbReference type="GO" id="GO:0046983">
    <property type="term" value="F:protein dimerization activity"/>
    <property type="evidence" value="ECO:0007669"/>
    <property type="project" value="InterPro"/>
</dbReference>
<evidence type="ECO:0000256" key="2">
    <source>
        <dbReference type="ARBA" id="ARBA00022801"/>
    </source>
</evidence>
<evidence type="ECO:0000313" key="6">
    <source>
        <dbReference type="EMBL" id="SLN25325.1"/>
    </source>
</evidence>
<dbReference type="SMART" id="SM00849">
    <property type="entry name" value="Lactamase_B"/>
    <property type="match status" value="1"/>
</dbReference>
<dbReference type="InterPro" id="IPR038536">
    <property type="entry name" value="Alkyl/aryl-sulf_dimr_sf"/>
</dbReference>
<dbReference type="InterPro" id="IPR036866">
    <property type="entry name" value="RibonucZ/Hydroxyglut_hydro"/>
</dbReference>
<dbReference type="EMBL" id="FWFO01000001">
    <property type="protein sequence ID" value="SLN25325.1"/>
    <property type="molecule type" value="Genomic_DNA"/>
</dbReference>
<name>A0A1Y5RXM5_9RHOB</name>
<feature type="domain" description="Metallo-beta-lactamase" evidence="5">
    <location>
        <begin position="106"/>
        <end position="324"/>
    </location>
</feature>
<dbReference type="RefSeq" id="WP_085794544.1">
    <property type="nucleotide sequence ID" value="NZ_FWFO01000001.1"/>
</dbReference>
<dbReference type="Pfam" id="PF14864">
    <property type="entry name" value="Alkyl_sulf_C"/>
    <property type="match status" value="1"/>
</dbReference>
<comment type="similarity">
    <text evidence="4">Belongs to the metallo-beta-lactamase superfamily. Type III sulfatase family.</text>
</comment>
<dbReference type="GO" id="GO:0046872">
    <property type="term" value="F:metal ion binding"/>
    <property type="evidence" value="ECO:0007669"/>
    <property type="project" value="UniProtKB-KW"/>
</dbReference>
<gene>
    <name evidence="6" type="ORF">TRL7639_00871</name>
</gene>
<evidence type="ECO:0000256" key="3">
    <source>
        <dbReference type="ARBA" id="ARBA00022833"/>
    </source>
</evidence>
<evidence type="ECO:0000256" key="1">
    <source>
        <dbReference type="ARBA" id="ARBA00022723"/>
    </source>
</evidence>
<organism evidence="6 7">
    <name type="scientific">Falsiruegeria litorea R37</name>
    <dbReference type="NCBI Taxonomy" id="1200284"/>
    <lineage>
        <taxon>Bacteria</taxon>
        <taxon>Pseudomonadati</taxon>
        <taxon>Pseudomonadota</taxon>
        <taxon>Alphaproteobacteria</taxon>
        <taxon>Rhodobacterales</taxon>
        <taxon>Roseobacteraceae</taxon>
        <taxon>Falsiruegeria</taxon>
    </lineage>
</organism>
<keyword evidence="1" id="KW-0479">Metal-binding</keyword>
<dbReference type="InterPro" id="IPR029229">
    <property type="entry name" value="Alkyl_sulf_C"/>
</dbReference>
<accession>A0A1Y5RXM5</accession>
<proteinExistence type="inferred from homology"/>
<dbReference type="InterPro" id="IPR001279">
    <property type="entry name" value="Metallo-B-lactamas"/>
</dbReference>
<evidence type="ECO:0000313" key="7">
    <source>
        <dbReference type="Proteomes" id="UP000193077"/>
    </source>
</evidence>
<evidence type="ECO:0000259" key="5">
    <source>
        <dbReference type="SMART" id="SM00849"/>
    </source>
</evidence>
<evidence type="ECO:0000256" key="4">
    <source>
        <dbReference type="ARBA" id="ARBA00033751"/>
    </source>
</evidence>